<dbReference type="InterPro" id="IPR005184">
    <property type="entry name" value="DUF306_Meta_HslJ"/>
</dbReference>
<dbReference type="PANTHER" id="PTHR35535:SF1">
    <property type="entry name" value="HEAT SHOCK PROTEIN HSLJ"/>
    <property type="match status" value="1"/>
</dbReference>
<gene>
    <name evidence="2" type="ORF">SAMN05216273_11187</name>
</gene>
<organism evidence="2 3">
    <name type="scientific">Chryseobacterium taihuense</name>
    <dbReference type="NCBI Taxonomy" id="1141221"/>
    <lineage>
        <taxon>Bacteria</taxon>
        <taxon>Pseudomonadati</taxon>
        <taxon>Bacteroidota</taxon>
        <taxon>Flavobacteriia</taxon>
        <taxon>Flavobacteriales</taxon>
        <taxon>Weeksellaceae</taxon>
        <taxon>Chryseobacterium group</taxon>
        <taxon>Chryseobacterium</taxon>
    </lineage>
</organism>
<dbReference type="EMBL" id="FNHD01000011">
    <property type="protein sequence ID" value="SDM04194.1"/>
    <property type="molecule type" value="Genomic_DNA"/>
</dbReference>
<name>A0ABY0QWU6_9FLAO</name>
<dbReference type="InterPro" id="IPR038670">
    <property type="entry name" value="HslJ-like_sf"/>
</dbReference>
<proteinExistence type="predicted"/>
<comment type="caution">
    <text evidence="2">The sequence shown here is derived from an EMBL/GenBank/DDBJ whole genome shotgun (WGS) entry which is preliminary data.</text>
</comment>
<dbReference type="PANTHER" id="PTHR35535">
    <property type="entry name" value="HEAT SHOCK PROTEIN HSLJ"/>
    <property type="match status" value="1"/>
</dbReference>
<dbReference type="Gene3D" id="2.40.128.270">
    <property type="match status" value="1"/>
</dbReference>
<reference evidence="2 3" key="1">
    <citation type="submission" date="2016-10" db="EMBL/GenBank/DDBJ databases">
        <authorList>
            <person name="Varghese N."/>
            <person name="Submissions S."/>
        </authorList>
    </citation>
    <scope>NUCLEOTIDE SEQUENCE [LARGE SCALE GENOMIC DNA]</scope>
    <source>
        <strain evidence="2 3">CGMCC 1.10941</strain>
    </source>
</reference>
<keyword evidence="2" id="KW-0346">Stress response</keyword>
<dbReference type="Pfam" id="PF03724">
    <property type="entry name" value="META"/>
    <property type="match status" value="1"/>
</dbReference>
<evidence type="ECO:0000259" key="1">
    <source>
        <dbReference type="Pfam" id="PF03724"/>
    </source>
</evidence>
<dbReference type="InterPro" id="IPR053147">
    <property type="entry name" value="Hsp_HslJ-like"/>
</dbReference>
<evidence type="ECO:0000313" key="3">
    <source>
        <dbReference type="Proteomes" id="UP000199242"/>
    </source>
</evidence>
<keyword evidence="3" id="KW-1185">Reference proteome</keyword>
<dbReference type="Proteomes" id="UP000199242">
    <property type="component" value="Unassembled WGS sequence"/>
</dbReference>
<feature type="domain" description="DUF306" evidence="1">
    <location>
        <begin position="22"/>
        <end position="128"/>
    </location>
</feature>
<protein>
    <submittedName>
        <fullName evidence="2">Heat shock protein HslJ</fullName>
    </submittedName>
</protein>
<sequence>MIFLCFCLCIGCASVNGTEQHIHRQWMLVSYKDFPKEELTNSKAEINLTKISDAGKIAGTAFMGCNRMFFNAEIKSKKRIEISGLGSTLMACEKMELESQFSKDFEKMKNFVIEGHFLTLYDEKGNKMKFVAADWD</sequence>
<evidence type="ECO:0000313" key="2">
    <source>
        <dbReference type="EMBL" id="SDM04194.1"/>
    </source>
</evidence>
<accession>A0ABY0QWU6</accession>